<gene>
    <name evidence="2" type="ORF">VITFI_CDS2229</name>
</gene>
<dbReference type="InterPro" id="IPR045179">
    <property type="entry name" value="YgfZ/GcvT"/>
</dbReference>
<evidence type="ECO:0000313" key="3">
    <source>
        <dbReference type="Proteomes" id="UP000199729"/>
    </source>
</evidence>
<dbReference type="Proteomes" id="UP000199729">
    <property type="component" value="Chromosome"/>
</dbReference>
<evidence type="ECO:0000256" key="1">
    <source>
        <dbReference type="SAM" id="MobiDB-lite"/>
    </source>
</evidence>
<dbReference type="EMBL" id="CP022423">
    <property type="protein sequence ID" value="ASM78007.1"/>
    <property type="molecule type" value="Genomic_DNA"/>
</dbReference>
<proteinExistence type="predicted"/>
<dbReference type="Gene3D" id="3.30.70.1400">
    <property type="entry name" value="Aminomethyltransferase beta-barrel domains"/>
    <property type="match status" value="1"/>
</dbReference>
<organism evidence="2 3">
    <name type="scientific">Vitreoscilla filiformis</name>
    <dbReference type="NCBI Taxonomy" id="63"/>
    <lineage>
        <taxon>Bacteria</taxon>
        <taxon>Pseudomonadati</taxon>
        <taxon>Pseudomonadota</taxon>
        <taxon>Betaproteobacteria</taxon>
        <taxon>Neisseriales</taxon>
        <taxon>Neisseriaceae</taxon>
        <taxon>Vitreoscilla</taxon>
    </lineage>
</organism>
<dbReference type="SUPFAM" id="SSF103025">
    <property type="entry name" value="Folate-binding domain"/>
    <property type="match status" value="1"/>
</dbReference>
<dbReference type="Gene3D" id="2.40.30.160">
    <property type="match status" value="1"/>
</dbReference>
<evidence type="ECO:0000313" key="2">
    <source>
        <dbReference type="EMBL" id="ASM78007.1"/>
    </source>
</evidence>
<dbReference type="PANTHER" id="PTHR22602:SF0">
    <property type="entry name" value="TRANSFERASE CAF17, MITOCHONDRIAL-RELATED"/>
    <property type="match status" value="1"/>
</dbReference>
<dbReference type="NCBIfam" id="TIGR03317">
    <property type="entry name" value="ygfZ_signature"/>
    <property type="match status" value="1"/>
</dbReference>
<sequence length="310" mass="32897">MNQAAVATTPPLGAVRLHDWGILRARGEDATTFLQGQLTHDVASAGLKQARLAGYCTAKGRLLATFIVWQAAPNEWLLACSVELLPAMLKRLSMFVLRARCRISDASAELALWGWTGDTPPGGLLPTQPWEVARPETGGQVIRLPDGLGQPRGLLALAADQAVEAPALSADTWRWLEVASGVVRVVGATSEAFVPQMVNLELVGGVSFKKGCYPGQEVVARSQYRGTLKRRGYLFSSETALQPGLEVFSSTDPSQPAGLVALAAACPERGALAFVELKRAEAQAELHAGTPDGPLLTPTPLPYALPGDED</sequence>
<dbReference type="GO" id="GO:0016226">
    <property type="term" value="P:iron-sulfur cluster assembly"/>
    <property type="evidence" value="ECO:0007669"/>
    <property type="project" value="TreeGrafter"/>
</dbReference>
<dbReference type="OrthoDB" id="9796287at2"/>
<accession>A0A221KGM8</accession>
<dbReference type="RefSeq" id="WP_089416999.1">
    <property type="nucleotide sequence ID" value="NZ_CP022423.1"/>
</dbReference>
<dbReference type="AlphaFoldDB" id="A0A221KGM8"/>
<dbReference type="KEGG" id="vff:VITFI_CDS2229"/>
<dbReference type="PANTHER" id="PTHR22602">
    <property type="entry name" value="TRANSFERASE CAF17, MITOCHONDRIAL-RELATED"/>
    <property type="match status" value="1"/>
</dbReference>
<feature type="region of interest" description="Disordered" evidence="1">
    <location>
        <begin position="286"/>
        <end position="310"/>
    </location>
</feature>
<keyword evidence="3" id="KW-1185">Reference proteome</keyword>
<protein>
    <submittedName>
        <fullName evidence="2">Folate-binding protein</fullName>
    </submittedName>
</protein>
<name>A0A221KGM8_VITFI</name>
<reference evidence="2 3" key="1">
    <citation type="submission" date="2017-07" db="EMBL/GenBank/DDBJ databases">
        <title>Complete Genome Sequence of the cosmetic ferment Vitreoscilla filiformis (ATCC15551).</title>
        <authorList>
            <person name="Contreras S."/>
            <person name="Sagory-Zalkind P."/>
            <person name="Blanquart H."/>
            <person name="Iltis A."/>
            <person name="Morand S.C."/>
        </authorList>
    </citation>
    <scope>NUCLEOTIDE SEQUENCE [LARGE SCALE GENOMIC DNA]</scope>
    <source>
        <strain evidence="2 3">ATCC 15551</strain>
    </source>
</reference>
<dbReference type="InterPro" id="IPR017703">
    <property type="entry name" value="YgfZ/GCV_T_CS"/>
</dbReference>